<evidence type="ECO:0000313" key="2">
    <source>
        <dbReference type="EMBL" id="VAW83781.1"/>
    </source>
</evidence>
<name>A0A3B0YWK8_9ZZZZ</name>
<sequence>MNPRVILYIGIVIAFFPMIGMWQYMSVIMAVPVESHDPEMLRKLIERMAMLGMYSWPIWLGLAGFSVFRWHFLKVVERILAWIPMVIFLSCYAVILTR</sequence>
<feature type="transmembrane region" description="Helical" evidence="1">
    <location>
        <begin position="54"/>
        <end position="73"/>
    </location>
</feature>
<feature type="transmembrane region" description="Helical" evidence="1">
    <location>
        <begin position="79"/>
        <end position="97"/>
    </location>
</feature>
<reference evidence="2" key="1">
    <citation type="submission" date="2018-06" db="EMBL/GenBank/DDBJ databases">
        <authorList>
            <person name="Zhirakovskaya E."/>
        </authorList>
    </citation>
    <scope>NUCLEOTIDE SEQUENCE</scope>
</reference>
<keyword evidence="1" id="KW-1133">Transmembrane helix</keyword>
<gene>
    <name evidence="2" type="ORF">MNBD_GAMMA18-1859</name>
</gene>
<dbReference type="AlphaFoldDB" id="A0A3B0YWK8"/>
<proteinExistence type="predicted"/>
<protein>
    <submittedName>
        <fullName evidence="2">Uncharacterized protein</fullName>
    </submittedName>
</protein>
<organism evidence="2">
    <name type="scientific">hydrothermal vent metagenome</name>
    <dbReference type="NCBI Taxonomy" id="652676"/>
    <lineage>
        <taxon>unclassified sequences</taxon>
        <taxon>metagenomes</taxon>
        <taxon>ecological metagenomes</taxon>
    </lineage>
</organism>
<keyword evidence="1" id="KW-0472">Membrane</keyword>
<dbReference type="EMBL" id="UOFP01000003">
    <property type="protein sequence ID" value="VAW83781.1"/>
    <property type="molecule type" value="Genomic_DNA"/>
</dbReference>
<evidence type="ECO:0000256" key="1">
    <source>
        <dbReference type="SAM" id="Phobius"/>
    </source>
</evidence>
<accession>A0A3B0YWK8</accession>
<feature type="transmembrane region" description="Helical" evidence="1">
    <location>
        <begin position="6"/>
        <end position="33"/>
    </location>
</feature>
<keyword evidence="1" id="KW-0812">Transmembrane</keyword>